<keyword evidence="3" id="KW-1185">Reference proteome</keyword>
<proteinExistence type="predicted"/>
<organism evidence="2 3">
    <name type="scientific">Actinophytocola xanthii</name>
    <dbReference type="NCBI Taxonomy" id="1912961"/>
    <lineage>
        <taxon>Bacteria</taxon>
        <taxon>Bacillati</taxon>
        <taxon>Actinomycetota</taxon>
        <taxon>Actinomycetes</taxon>
        <taxon>Pseudonocardiales</taxon>
        <taxon>Pseudonocardiaceae</taxon>
    </lineage>
</organism>
<name>A0A1Q8C2H3_9PSEU</name>
<dbReference type="EMBL" id="MSIE01000095">
    <property type="protein sequence ID" value="OLF08550.1"/>
    <property type="molecule type" value="Genomic_DNA"/>
</dbReference>
<feature type="region of interest" description="Disordered" evidence="1">
    <location>
        <begin position="1"/>
        <end position="20"/>
    </location>
</feature>
<sequence length="112" mass="12095">MTDHDINNGSPGSPDETGDEVDIGPFCDCVAGGSCRVEGRSSTTIHRVRLWWLDPNDPRDPDTVASPAQLDAWITAGVIVGAFCPTCDDIVINCPSFDRFLAAARWDTDDDV</sequence>
<dbReference type="STRING" id="1912961.BU204_34220"/>
<evidence type="ECO:0000256" key="1">
    <source>
        <dbReference type="SAM" id="MobiDB-lite"/>
    </source>
</evidence>
<evidence type="ECO:0000313" key="3">
    <source>
        <dbReference type="Proteomes" id="UP000185596"/>
    </source>
</evidence>
<evidence type="ECO:0000313" key="2">
    <source>
        <dbReference type="EMBL" id="OLF08550.1"/>
    </source>
</evidence>
<reference evidence="2 3" key="1">
    <citation type="submission" date="2016-12" db="EMBL/GenBank/DDBJ databases">
        <title>The draft genome sequence of Actinophytocola sp. 11-183.</title>
        <authorList>
            <person name="Wang W."/>
            <person name="Yuan L."/>
        </authorList>
    </citation>
    <scope>NUCLEOTIDE SEQUENCE [LARGE SCALE GENOMIC DNA]</scope>
    <source>
        <strain evidence="2 3">11-183</strain>
    </source>
</reference>
<dbReference type="Proteomes" id="UP000185596">
    <property type="component" value="Unassembled WGS sequence"/>
</dbReference>
<dbReference type="AlphaFoldDB" id="A0A1Q8C2H3"/>
<gene>
    <name evidence="2" type="ORF">BU204_34220</name>
</gene>
<protein>
    <submittedName>
        <fullName evidence="2">Uncharacterized protein</fullName>
    </submittedName>
</protein>
<comment type="caution">
    <text evidence="2">The sequence shown here is derived from an EMBL/GenBank/DDBJ whole genome shotgun (WGS) entry which is preliminary data.</text>
</comment>
<accession>A0A1Q8C2H3</accession>